<organism evidence="1 2">
    <name type="scientific">Brassica cretica</name>
    <name type="common">Mustard</name>
    <dbReference type="NCBI Taxonomy" id="69181"/>
    <lineage>
        <taxon>Eukaryota</taxon>
        <taxon>Viridiplantae</taxon>
        <taxon>Streptophyta</taxon>
        <taxon>Embryophyta</taxon>
        <taxon>Tracheophyta</taxon>
        <taxon>Spermatophyta</taxon>
        <taxon>Magnoliopsida</taxon>
        <taxon>eudicotyledons</taxon>
        <taxon>Gunneridae</taxon>
        <taxon>Pentapetalae</taxon>
        <taxon>rosids</taxon>
        <taxon>malvids</taxon>
        <taxon>Brassicales</taxon>
        <taxon>Brassicaceae</taxon>
        <taxon>Brassiceae</taxon>
        <taxon>Brassica</taxon>
    </lineage>
</organism>
<dbReference type="Proteomes" id="UP000266723">
    <property type="component" value="Unassembled WGS sequence"/>
</dbReference>
<evidence type="ECO:0000313" key="2">
    <source>
        <dbReference type="Proteomes" id="UP000266723"/>
    </source>
</evidence>
<comment type="caution">
    <text evidence="1">The sequence shown here is derived from an EMBL/GenBank/DDBJ whole genome shotgun (WGS) entry which is preliminary data.</text>
</comment>
<keyword evidence="2" id="KW-1185">Reference proteome</keyword>
<proteinExistence type="predicted"/>
<dbReference type="EMBL" id="QGKV02000832">
    <property type="protein sequence ID" value="KAF3547174.1"/>
    <property type="molecule type" value="Genomic_DNA"/>
</dbReference>
<sequence>MEEEIFNEYLKDKLDLSSDPWPQVSDSAIHGLGMKEVRSPQDTLLDTTVLSRLKKFSQTDKLKKMALRVLMVLMREYPISAFPRRKLPKSCYKLNGRTEQGDEEHKL</sequence>
<name>A0ABQ7C5P8_BRACR</name>
<gene>
    <name evidence="1" type="ORF">DY000_02001891</name>
</gene>
<protein>
    <submittedName>
        <fullName evidence="1">Uncharacterized protein</fullName>
    </submittedName>
</protein>
<evidence type="ECO:0000313" key="1">
    <source>
        <dbReference type="EMBL" id="KAF3547174.1"/>
    </source>
</evidence>
<reference evidence="1 2" key="1">
    <citation type="journal article" date="2020" name="BMC Genomics">
        <title>Intraspecific diversification of the crop wild relative Brassica cretica Lam. using demographic model selection.</title>
        <authorList>
            <person name="Kioukis A."/>
            <person name="Michalopoulou V.A."/>
            <person name="Briers L."/>
            <person name="Pirintsos S."/>
            <person name="Studholme D.J."/>
            <person name="Pavlidis P."/>
            <person name="Sarris P.F."/>
        </authorList>
    </citation>
    <scope>NUCLEOTIDE SEQUENCE [LARGE SCALE GENOMIC DNA]</scope>
    <source>
        <strain evidence="2">cv. PFS-1207/04</strain>
    </source>
</reference>
<accession>A0ABQ7C5P8</accession>